<proteinExistence type="predicted"/>
<evidence type="ECO:0000256" key="2">
    <source>
        <dbReference type="SAM" id="Phobius"/>
    </source>
</evidence>
<keyword evidence="4" id="KW-1185">Reference proteome</keyword>
<feature type="compositionally biased region" description="Polar residues" evidence="1">
    <location>
        <begin position="1"/>
        <end position="33"/>
    </location>
</feature>
<gene>
    <name evidence="3" type="ORF">D2E22_0256</name>
</gene>
<reference evidence="3 4" key="1">
    <citation type="submission" date="2018-09" db="EMBL/GenBank/DDBJ databases">
        <title>Characterization of the phylogenetic diversity of five novel species belonging to the genus Bifidobacterium.</title>
        <authorList>
            <person name="Lugli G.A."/>
            <person name="Duranti S."/>
            <person name="Milani C."/>
        </authorList>
    </citation>
    <scope>NUCLEOTIDE SEQUENCE [LARGE SCALE GENOMIC DNA]</scope>
    <source>
        <strain evidence="3 4">2020B</strain>
    </source>
</reference>
<feature type="compositionally biased region" description="Basic and acidic residues" evidence="1">
    <location>
        <begin position="44"/>
        <end position="58"/>
    </location>
</feature>
<sequence>MPQNDASATPPQPRQNGVQDTGQPTEDQPTTGDVSAHAGEGAPTEDKENGSSDDEGRSGGKPSGFWVKAELWLSIIASLVAIIGIPATFFQIWQADEANRRSIAQFNAEGAVYRLTLP</sequence>
<dbReference type="AlphaFoldDB" id="A0A430FAE3"/>
<dbReference type="Proteomes" id="UP000288052">
    <property type="component" value="Unassembled WGS sequence"/>
</dbReference>
<organism evidence="3 4">
    <name type="scientific">Bifidobacterium castoris</name>
    <dbReference type="NCBI Taxonomy" id="2306972"/>
    <lineage>
        <taxon>Bacteria</taxon>
        <taxon>Bacillati</taxon>
        <taxon>Actinomycetota</taxon>
        <taxon>Actinomycetes</taxon>
        <taxon>Bifidobacteriales</taxon>
        <taxon>Bifidobacteriaceae</taxon>
        <taxon>Bifidobacterium</taxon>
    </lineage>
</organism>
<feature type="transmembrane region" description="Helical" evidence="2">
    <location>
        <begin position="71"/>
        <end position="93"/>
    </location>
</feature>
<evidence type="ECO:0000256" key="1">
    <source>
        <dbReference type="SAM" id="MobiDB-lite"/>
    </source>
</evidence>
<accession>A0A430FAE3</accession>
<name>A0A430FAE3_9BIFI</name>
<keyword evidence="2" id="KW-0812">Transmembrane</keyword>
<keyword evidence="2" id="KW-1133">Transmembrane helix</keyword>
<dbReference type="EMBL" id="QXGI01000001">
    <property type="protein sequence ID" value="RSX49795.1"/>
    <property type="molecule type" value="Genomic_DNA"/>
</dbReference>
<comment type="caution">
    <text evidence="3">The sequence shown here is derived from an EMBL/GenBank/DDBJ whole genome shotgun (WGS) entry which is preliminary data.</text>
</comment>
<protein>
    <submittedName>
        <fullName evidence="3">Uncharacterized protein</fullName>
    </submittedName>
</protein>
<keyword evidence="2" id="KW-0472">Membrane</keyword>
<feature type="region of interest" description="Disordered" evidence="1">
    <location>
        <begin position="1"/>
        <end position="63"/>
    </location>
</feature>
<evidence type="ECO:0000313" key="3">
    <source>
        <dbReference type="EMBL" id="RSX49795.1"/>
    </source>
</evidence>
<evidence type="ECO:0000313" key="4">
    <source>
        <dbReference type="Proteomes" id="UP000288052"/>
    </source>
</evidence>